<feature type="compositionally biased region" description="Basic and acidic residues" evidence="1">
    <location>
        <begin position="303"/>
        <end position="314"/>
    </location>
</feature>
<dbReference type="Proteomes" id="UP001499930">
    <property type="component" value="Unassembled WGS sequence"/>
</dbReference>
<evidence type="ECO:0000313" key="3">
    <source>
        <dbReference type="Proteomes" id="UP001499930"/>
    </source>
</evidence>
<reference evidence="2 3" key="1">
    <citation type="journal article" date="2019" name="Int. J. Syst. Evol. Microbiol.">
        <title>The Global Catalogue of Microorganisms (GCM) 10K type strain sequencing project: providing services to taxonomists for standard genome sequencing and annotation.</title>
        <authorList>
            <consortium name="The Broad Institute Genomics Platform"/>
            <consortium name="The Broad Institute Genome Sequencing Center for Infectious Disease"/>
            <person name="Wu L."/>
            <person name="Ma J."/>
        </authorList>
    </citation>
    <scope>NUCLEOTIDE SEQUENCE [LARGE SCALE GENOMIC DNA]</scope>
    <source>
        <strain evidence="2 3">JCM 3106</strain>
    </source>
</reference>
<name>A0ABN3Y7X2_9ACTN</name>
<dbReference type="PROSITE" id="PS51257">
    <property type="entry name" value="PROKAR_LIPOPROTEIN"/>
    <property type="match status" value="1"/>
</dbReference>
<evidence type="ECO:0000256" key="1">
    <source>
        <dbReference type="SAM" id="MobiDB-lite"/>
    </source>
</evidence>
<keyword evidence="3" id="KW-1185">Reference proteome</keyword>
<protein>
    <submittedName>
        <fullName evidence="2">TAXI family TRAP transporter solute-binding subunit</fullName>
    </submittedName>
</protein>
<dbReference type="RefSeq" id="WP_344900204.1">
    <property type="nucleotide sequence ID" value="NZ_BAAAWD010000015.1"/>
</dbReference>
<organism evidence="2 3">
    <name type="scientific">Streptosporangium longisporum</name>
    <dbReference type="NCBI Taxonomy" id="46187"/>
    <lineage>
        <taxon>Bacteria</taxon>
        <taxon>Bacillati</taxon>
        <taxon>Actinomycetota</taxon>
        <taxon>Actinomycetes</taxon>
        <taxon>Streptosporangiales</taxon>
        <taxon>Streptosporangiaceae</taxon>
        <taxon>Streptosporangium</taxon>
    </lineage>
</organism>
<dbReference type="Pfam" id="PF16868">
    <property type="entry name" value="NMT1_3"/>
    <property type="match status" value="1"/>
</dbReference>
<sequence>MTVKRVAAVLAAGALVLGGFLTGCGGDRSAERAAPGGDGSAAAGRRLSIATGNTTGVYYVLGGGLADQIGKHLPGHQATAEATGASVENVQRVVRGDSDIAFTLADTAADAVAGKGAFTAPQPIRALARLYDNSTQVVATTASGVKSIADLKGKRVSTGSPNSGTEVIALRLLKAAGLDPEADVTRQSLGLPESVQALKDGDLDALVWSGGLPTPGITDLLTSLKEKVAFVPLDAVLPAMQAEHGRVYAAGTIAKDVYGTPADVPTISVPNLLVVNETMDPALAESLTRLIFDRKADLEKVHPAAKDITRDNAPKADPVPLHDGAKKYYG</sequence>
<accession>A0ABN3Y7X2</accession>
<gene>
    <name evidence="2" type="ORF">GCM10017559_54250</name>
</gene>
<proteinExistence type="predicted"/>
<dbReference type="EMBL" id="BAAAWD010000015">
    <property type="protein sequence ID" value="GAA3022329.1"/>
    <property type="molecule type" value="Genomic_DNA"/>
</dbReference>
<evidence type="ECO:0000313" key="2">
    <source>
        <dbReference type="EMBL" id="GAA3022329.1"/>
    </source>
</evidence>
<dbReference type="InterPro" id="IPR011852">
    <property type="entry name" value="TRAP_TAXI"/>
</dbReference>
<dbReference type="NCBIfam" id="TIGR02122">
    <property type="entry name" value="TRAP_TAXI"/>
    <property type="match status" value="1"/>
</dbReference>
<dbReference type="SUPFAM" id="SSF53850">
    <property type="entry name" value="Periplasmic binding protein-like II"/>
    <property type="match status" value="1"/>
</dbReference>
<feature type="region of interest" description="Disordered" evidence="1">
    <location>
        <begin position="303"/>
        <end position="330"/>
    </location>
</feature>
<dbReference type="PANTHER" id="PTHR42941:SF1">
    <property type="entry name" value="SLL1037 PROTEIN"/>
    <property type="match status" value="1"/>
</dbReference>
<dbReference type="Gene3D" id="3.40.190.10">
    <property type="entry name" value="Periplasmic binding protein-like II"/>
    <property type="match status" value="2"/>
</dbReference>
<dbReference type="PANTHER" id="PTHR42941">
    <property type="entry name" value="SLL1037 PROTEIN"/>
    <property type="match status" value="1"/>
</dbReference>
<comment type="caution">
    <text evidence="2">The sequence shown here is derived from an EMBL/GenBank/DDBJ whole genome shotgun (WGS) entry which is preliminary data.</text>
</comment>
<dbReference type="CDD" id="cd13569">
    <property type="entry name" value="PBP2_TAXI_TRAP_like_1"/>
    <property type="match status" value="1"/>
</dbReference>